<feature type="domain" description="DUF7828" evidence="1">
    <location>
        <begin position="113"/>
        <end position="197"/>
    </location>
</feature>
<name>A0A735VZ17_SALDZ</name>
<dbReference type="InterPro" id="IPR057150">
    <property type="entry name" value="DUF7828"/>
</dbReference>
<dbReference type="EMBL" id="DAASUW010000044">
    <property type="protein sequence ID" value="HAE7124810.1"/>
    <property type="molecule type" value="Genomic_DNA"/>
</dbReference>
<reference evidence="2" key="1">
    <citation type="journal article" date="2018" name="Genome Biol.">
        <title>SKESA: strategic k-mer extension for scrupulous assemblies.</title>
        <authorList>
            <person name="Souvorov A."/>
            <person name="Agarwala R."/>
            <person name="Lipman D.J."/>
        </authorList>
    </citation>
    <scope>NUCLEOTIDE SEQUENCE</scope>
    <source>
        <strain evidence="2">128-87</strain>
    </source>
</reference>
<organism evidence="2">
    <name type="scientific">Salmonella enterica subsp. diarizonae serovar 48:i:z</name>
    <dbReference type="NCBI Taxonomy" id="1192842"/>
    <lineage>
        <taxon>Bacteria</taxon>
        <taxon>Pseudomonadati</taxon>
        <taxon>Pseudomonadota</taxon>
        <taxon>Gammaproteobacteria</taxon>
        <taxon>Enterobacterales</taxon>
        <taxon>Enterobacteriaceae</taxon>
        <taxon>Salmonella</taxon>
    </lineage>
</organism>
<comment type="caution">
    <text evidence="2">The sequence shown here is derived from an EMBL/GenBank/DDBJ whole genome shotgun (WGS) entry which is preliminary data.</text>
</comment>
<feature type="domain" description="DUF7828" evidence="1">
    <location>
        <begin position="2"/>
        <end position="86"/>
    </location>
</feature>
<evidence type="ECO:0000259" key="1">
    <source>
        <dbReference type="Pfam" id="PF25165"/>
    </source>
</evidence>
<dbReference type="AlphaFoldDB" id="A0A735VZ17"/>
<gene>
    <name evidence="2" type="ORF">GND69_004695</name>
</gene>
<evidence type="ECO:0000313" key="2">
    <source>
        <dbReference type="EMBL" id="HAE7124810.1"/>
    </source>
</evidence>
<reference evidence="2" key="2">
    <citation type="submission" date="2018-07" db="EMBL/GenBank/DDBJ databases">
        <authorList>
            <consortium name="NCBI Pathogen Detection Project"/>
        </authorList>
    </citation>
    <scope>NUCLEOTIDE SEQUENCE</scope>
    <source>
        <strain evidence="2">128-87</strain>
    </source>
</reference>
<proteinExistence type="predicted"/>
<sequence>MYAKSFIALDGNGRLTGARTAQTAPYDRYTCHLCGSALQYHPGYQTEHPWFEHATSGLTGDGQHCPYVNPDTSDVRLVKRLQQWVPEALPVVRKADRHCTNCGSDYYGERYCLSCHLANNHDGHFVTAEEAMSAPGQVWSCASCGCRLVLHAGSAGALAWFEHDQHTVSTSVLMQCAWLDPEVKAEARHRKLRSMINGLDTPVTVCPGTACGAKTITRGINAVSPVVQASTASKTLMQETCDLIPLM</sequence>
<dbReference type="Pfam" id="PF25165">
    <property type="entry name" value="DUF7828"/>
    <property type="match status" value="2"/>
</dbReference>
<protein>
    <recommendedName>
        <fullName evidence="1">DUF7828 domain-containing protein</fullName>
    </recommendedName>
</protein>
<accession>A0A735VZ17</accession>